<feature type="transmembrane region" description="Helical" evidence="1">
    <location>
        <begin position="271"/>
        <end position="287"/>
    </location>
</feature>
<feature type="transmembrane region" description="Helical" evidence="1">
    <location>
        <begin position="329"/>
        <end position="348"/>
    </location>
</feature>
<accession>A0A3D8INQ5</accession>
<feature type="transmembrane region" description="Helical" evidence="1">
    <location>
        <begin position="108"/>
        <end position="129"/>
    </location>
</feature>
<evidence type="ECO:0000256" key="1">
    <source>
        <dbReference type="SAM" id="Phobius"/>
    </source>
</evidence>
<keyword evidence="1" id="KW-1133">Transmembrane helix</keyword>
<feature type="transmembrane region" description="Helical" evidence="1">
    <location>
        <begin position="237"/>
        <end position="259"/>
    </location>
</feature>
<sequence>MSLNNTLTDTINASHTSSVNVSHILNIKSKNFFESYNPLFRTHLFFCILLLLDFLLLFFMVSEISIYSKEAEEFFENNKFSYHLANLGVTYINYFFQDPLLNDYGLRLPFIFIHICSCIVMYNIGLLVLTKPNDALLCVLIFMMIPGINLEALIVSNVEIITLVSLMLVYYQLRFNRILYAPLIFVIFLDSGGAILCLALFFYALFHRKPKTLVFSVICFGINMSIFTPISGVPHSYFLDIIGLLAILFTPILFVYYVAILYNYTFHNKPTLLNLIPFIGFIFIFLLSTRQQIRIESFLPELSVGLPLFVQKVLFNIRCRLPQFRSRYVLRLCLVVIFLLLGDIILFGNKITYYFVKNKNFAYSFYGAKEIAKQLYAQGITSIEIPHHELNLRLKFYGINAKESETRPALKLIQANYGKIHVEYCGMIIAQYAIVKNQ</sequence>
<evidence type="ECO:0000313" key="2">
    <source>
        <dbReference type="EMBL" id="RDU66743.1"/>
    </source>
</evidence>
<feature type="transmembrane region" description="Helical" evidence="1">
    <location>
        <begin position="43"/>
        <end position="68"/>
    </location>
</feature>
<comment type="caution">
    <text evidence="2">The sequence shown here is derived from an EMBL/GenBank/DDBJ whole genome shotgun (WGS) entry which is preliminary data.</text>
</comment>
<feature type="transmembrane region" description="Helical" evidence="1">
    <location>
        <begin position="179"/>
        <end position="206"/>
    </location>
</feature>
<evidence type="ECO:0008006" key="4">
    <source>
        <dbReference type="Google" id="ProtNLM"/>
    </source>
</evidence>
<dbReference type="RefSeq" id="WP_115542529.1">
    <property type="nucleotide sequence ID" value="NZ_NXLQ01000003.1"/>
</dbReference>
<keyword evidence="1" id="KW-0472">Membrane</keyword>
<evidence type="ECO:0000313" key="3">
    <source>
        <dbReference type="Proteomes" id="UP000256379"/>
    </source>
</evidence>
<reference evidence="2 3" key="1">
    <citation type="submission" date="2018-04" db="EMBL/GenBank/DDBJ databases">
        <title>Novel Campyloabacter and Helicobacter Species and Strains.</title>
        <authorList>
            <person name="Mannion A.J."/>
            <person name="Shen Z."/>
            <person name="Fox J.G."/>
        </authorList>
    </citation>
    <scope>NUCLEOTIDE SEQUENCE [LARGE SCALE GENOMIC DNA]</scope>
    <source>
        <strain evidence="2 3">MIT 17-337</strain>
    </source>
</reference>
<dbReference type="Proteomes" id="UP000256379">
    <property type="component" value="Unassembled WGS sequence"/>
</dbReference>
<organism evidence="2 3">
    <name type="scientific">Helicobacter didelphidarum</name>
    <dbReference type="NCBI Taxonomy" id="2040648"/>
    <lineage>
        <taxon>Bacteria</taxon>
        <taxon>Pseudomonadati</taxon>
        <taxon>Campylobacterota</taxon>
        <taxon>Epsilonproteobacteria</taxon>
        <taxon>Campylobacterales</taxon>
        <taxon>Helicobacteraceae</taxon>
        <taxon>Helicobacter</taxon>
    </lineage>
</organism>
<gene>
    <name evidence="2" type="ORF">CQA53_02950</name>
</gene>
<dbReference type="OrthoDB" id="5362731at2"/>
<feature type="transmembrane region" description="Helical" evidence="1">
    <location>
        <begin position="213"/>
        <end position="231"/>
    </location>
</feature>
<keyword evidence="3" id="KW-1185">Reference proteome</keyword>
<name>A0A3D8INQ5_9HELI</name>
<protein>
    <recommendedName>
        <fullName evidence="4">Glycosyltransferase RgtA/B/C/D-like domain-containing protein</fullName>
    </recommendedName>
</protein>
<proteinExistence type="predicted"/>
<feature type="transmembrane region" description="Helical" evidence="1">
    <location>
        <begin position="80"/>
        <end position="96"/>
    </location>
</feature>
<dbReference type="AlphaFoldDB" id="A0A3D8INQ5"/>
<dbReference type="EMBL" id="NXLQ01000003">
    <property type="protein sequence ID" value="RDU66743.1"/>
    <property type="molecule type" value="Genomic_DNA"/>
</dbReference>
<keyword evidence="1" id="KW-0812">Transmembrane</keyword>
<feature type="transmembrane region" description="Helical" evidence="1">
    <location>
        <begin position="150"/>
        <end position="173"/>
    </location>
</feature>